<keyword evidence="2" id="KW-0812">Transmembrane</keyword>
<organism evidence="3 4">
    <name type="scientific">Marinobacter segnicrescens</name>
    <dbReference type="NCBI Taxonomy" id="430453"/>
    <lineage>
        <taxon>Bacteria</taxon>
        <taxon>Pseudomonadati</taxon>
        <taxon>Pseudomonadota</taxon>
        <taxon>Gammaproteobacteria</taxon>
        <taxon>Pseudomonadales</taxon>
        <taxon>Marinobacteraceae</taxon>
        <taxon>Marinobacter</taxon>
    </lineage>
</organism>
<keyword evidence="2" id="KW-1133">Transmembrane helix</keyword>
<evidence type="ECO:0000256" key="2">
    <source>
        <dbReference type="SAM" id="Phobius"/>
    </source>
</evidence>
<dbReference type="EMBL" id="FOHZ01000028">
    <property type="protein sequence ID" value="SET82648.1"/>
    <property type="molecule type" value="Genomic_DNA"/>
</dbReference>
<sequence>MAAQSQDVKASNAEYEQVKADLKALREDLAKLSKSVADGQKSNLNNFRDEIRRESQEALDYARGAGEKALHEAEERISERPFLTVIILFLAGLVVGKLLDR</sequence>
<dbReference type="STRING" id="430453.SAMN04487962_12818"/>
<evidence type="ECO:0000313" key="4">
    <source>
        <dbReference type="Proteomes" id="UP000198762"/>
    </source>
</evidence>
<feature type="coiled-coil region" evidence="1">
    <location>
        <begin position="8"/>
        <end position="57"/>
    </location>
</feature>
<evidence type="ECO:0000313" key="3">
    <source>
        <dbReference type="EMBL" id="SET82648.1"/>
    </source>
</evidence>
<dbReference type="RefSeq" id="WP_091854572.1">
    <property type="nucleotide sequence ID" value="NZ_FOHZ01000028.1"/>
</dbReference>
<gene>
    <name evidence="3" type="ORF">SAMN04487962_12818</name>
</gene>
<evidence type="ECO:0008006" key="5">
    <source>
        <dbReference type="Google" id="ProtNLM"/>
    </source>
</evidence>
<keyword evidence="1" id="KW-0175">Coiled coil</keyword>
<accession>A0A1I0HHW6</accession>
<dbReference type="AlphaFoldDB" id="A0A1I0HHW6"/>
<reference evidence="4" key="1">
    <citation type="submission" date="2016-10" db="EMBL/GenBank/DDBJ databases">
        <authorList>
            <person name="Varghese N."/>
            <person name="Submissions S."/>
        </authorList>
    </citation>
    <scope>NUCLEOTIDE SEQUENCE [LARGE SCALE GENOMIC DNA]</scope>
    <source>
        <strain evidence="4">CGMCC 1.6489</strain>
    </source>
</reference>
<feature type="transmembrane region" description="Helical" evidence="2">
    <location>
        <begin position="82"/>
        <end position="99"/>
    </location>
</feature>
<dbReference type="OrthoDB" id="6370579at2"/>
<keyword evidence="4" id="KW-1185">Reference proteome</keyword>
<dbReference type="Proteomes" id="UP000198762">
    <property type="component" value="Unassembled WGS sequence"/>
</dbReference>
<name>A0A1I0HHW6_9GAMM</name>
<protein>
    <recommendedName>
        <fullName evidence="5">Membrane-anchored ribosome-binding protein, inhibits growth in stationary phase, ElaB/YqjD/DUF883 family</fullName>
    </recommendedName>
</protein>
<evidence type="ECO:0000256" key="1">
    <source>
        <dbReference type="SAM" id="Coils"/>
    </source>
</evidence>
<proteinExistence type="predicted"/>
<keyword evidence="2" id="KW-0472">Membrane</keyword>